<dbReference type="Proteomes" id="UP001139157">
    <property type="component" value="Unassembled WGS sequence"/>
</dbReference>
<feature type="transmembrane region" description="Helical" evidence="1">
    <location>
        <begin position="219"/>
        <end position="240"/>
    </location>
</feature>
<protein>
    <recommendedName>
        <fullName evidence="2">DUF6545 domain-containing protein</fullName>
    </recommendedName>
</protein>
<keyword evidence="1" id="KW-0472">Membrane</keyword>
<feature type="transmembrane region" description="Helical" evidence="1">
    <location>
        <begin position="68"/>
        <end position="90"/>
    </location>
</feature>
<reference evidence="3" key="1">
    <citation type="submission" date="2022-06" db="EMBL/GenBank/DDBJ databases">
        <title>Novel species in genus nocardia.</title>
        <authorList>
            <person name="Li F."/>
        </authorList>
    </citation>
    <scope>NUCLEOTIDE SEQUENCE</scope>
    <source>
        <strain evidence="3">CDC141</strain>
    </source>
</reference>
<gene>
    <name evidence="3" type="ORF">NDR86_34190</name>
</gene>
<feature type="transmembrane region" description="Helical" evidence="1">
    <location>
        <begin position="35"/>
        <end position="56"/>
    </location>
</feature>
<sequence>MDSTAAFFYTAAVVSVFALAYKVNQLRRDRSLQRWTVLVAMSLWTAVCLCVPPPSVRLINRITGIPNITGLIVYILLIFLAGSMQAVILVWQRGPAEIGPKIRVRAIGYAAIGLLLIALFFAGNPVEERPVDFDIYYAKSPWLAELIVIYNVVFAVAAADFVYCALSSARVTDRPWLRRGLYLVAVSGLLGVISTVTRMSAVVARWFDVTDLDRLDTEIGPAIAALGIVVACVGYTLPAAGERCTDLIARLREYHALRPLWRAIRTAAPGLSSPIDAPWWDLKLRTTRRLAEIRDGQLALRAYTHPTAEDHARRLAEQAGLDDIDRAAVVEAAGIKAAVQARLGNLPARPAPPRSPSRGGSDSAGEIAWLTRVSNAYANSPIVAETLRALRAPQESRR</sequence>
<name>A0A9X2EDR3_9NOCA</name>
<dbReference type="Pfam" id="PF20182">
    <property type="entry name" value="DUF6545"/>
    <property type="match status" value="1"/>
</dbReference>
<feature type="transmembrane region" description="Helical" evidence="1">
    <location>
        <begin position="142"/>
        <end position="169"/>
    </location>
</feature>
<dbReference type="InterPro" id="IPR046675">
    <property type="entry name" value="DUF6545"/>
</dbReference>
<keyword evidence="1" id="KW-0812">Transmembrane</keyword>
<dbReference type="NCBIfam" id="NF042915">
    <property type="entry name" value="MAB_1171c_fam"/>
    <property type="match status" value="1"/>
</dbReference>
<organism evidence="3 4">
    <name type="scientific">Nocardia pulmonis</name>
    <dbReference type="NCBI Taxonomy" id="2951408"/>
    <lineage>
        <taxon>Bacteria</taxon>
        <taxon>Bacillati</taxon>
        <taxon>Actinomycetota</taxon>
        <taxon>Actinomycetes</taxon>
        <taxon>Mycobacteriales</taxon>
        <taxon>Nocardiaceae</taxon>
        <taxon>Nocardia</taxon>
    </lineage>
</organism>
<accession>A0A9X2EDR3</accession>
<feature type="transmembrane region" description="Helical" evidence="1">
    <location>
        <begin position="102"/>
        <end position="122"/>
    </location>
</feature>
<proteinExistence type="predicted"/>
<feature type="transmembrane region" description="Helical" evidence="1">
    <location>
        <begin position="6"/>
        <end position="23"/>
    </location>
</feature>
<dbReference type="EMBL" id="JAMRXG010000023">
    <property type="protein sequence ID" value="MCM6778549.1"/>
    <property type="molecule type" value="Genomic_DNA"/>
</dbReference>
<dbReference type="RefSeq" id="WP_251918052.1">
    <property type="nucleotide sequence ID" value="NZ_JAMRXG010000023.1"/>
</dbReference>
<evidence type="ECO:0000313" key="4">
    <source>
        <dbReference type="Proteomes" id="UP001139157"/>
    </source>
</evidence>
<feature type="domain" description="DUF6545" evidence="2">
    <location>
        <begin position="250"/>
        <end position="378"/>
    </location>
</feature>
<keyword evidence="1" id="KW-1133">Transmembrane helix</keyword>
<dbReference type="AlphaFoldDB" id="A0A9X2EDR3"/>
<evidence type="ECO:0000313" key="3">
    <source>
        <dbReference type="EMBL" id="MCM6778549.1"/>
    </source>
</evidence>
<dbReference type="InterPro" id="IPR050039">
    <property type="entry name" value="MAB_1171c-like"/>
</dbReference>
<comment type="caution">
    <text evidence="3">The sequence shown here is derived from an EMBL/GenBank/DDBJ whole genome shotgun (WGS) entry which is preliminary data.</text>
</comment>
<evidence type="ECO:0000259" key="2">
    <source>
        <dbReference type="Pfam" id="PF20182"/>
    </source>
</evidence>
<keyword evidence="4" id="KW-1185">Reference proteome</keyword>
<evidence type="ECO:0000256" key="1">
    <source>
        <dbReference type="SAM" id="Phobius"/>
    </source>
</evidence>
<feature type="transmembrane region" description="Helical" evidence="1">
    <location>
        <begin position="181"/>
        <end position="207"/>
    </location>
</feature>